<dbReference type="CDD" id="cd16594">
    <property type="entry name" value="RING-HC_TRIM7-like_C-IV"/>
    <property type="match status" value="1"/>
</dbReference>
<reference evidence="22" key="2">
    <citation type="submission" date="2025-08" db="UniProtKB">
        <authorList>
            <consortium name="RefSeq"/>
        </authorList>
    </citation>
    <scope>IDENTIFICATION</scope>
</reference>
<dbReference type="InterPro" id="IPR001841">
    <property type="entry name" value="Znf_RING"/>
</dbReference>
<keyword evidence="10" id="KW-0479">Metal-binding</keyword>
<evidence type="ECO:0000256" key="2">
    <source>
        <dbReference type="ARBA" id="ARBA00004496"/>
    </source>
</evidence>
<evidence type="ECO:0000256" key="17">
    <source>
        <dbReference type="SAM" id="Coils"/>
    </source>
</evidence>
<keyword evidence="9" id="KW-0528">Neurotoxin</keyword>
<evidence type="ECO:0000256" key="10">
    <source>
        <dbReference type="ARBA" id="ARBA00022723"/>
    </source>
</evidence>
<dbReference type="SMART" id="SM00589">
    <property type="entry name" value="PRY"/>
    <property type="match status" value="1"/>
</dbReference>
<dbReference type="SUPFAM" id="SSF57850">
    <property type="entry name" value="RING/U-box"/>
    <property type="match status" value="1"/>
</dbReference>
<sequence length="473" mass="54427">MAATRVSSLQNLSEEALCSICLEYFKDPVIIIECGHNFCRACLTQCWEGTEGRKVSCPQCREKVQRNFIPNRLLANLAEKLSHLETQREGVCEEHQEPLKLFCKDDKTLICLVCDRSKEHRDHEVVPVKEAAQEYQDLITGRLEHLEDKRGEVTKCKEETEEESQALLQQTKAEREEMNAVLRNLQQFLGKHEKLLGAQLEEVEKEIARKRDKHLAKLSEKLSSLEDLIQEMEEKGQQPPNELLQDVRSLSENCEQEETFRDLVAFPLELKSKIWGVFDRNAFLADLEKHFRDISLSGPQLHKAANVTLDPETAFFCLDVSGDCKHVNYRKYRYLTDNPERFDDCYYVLGREGFTAGRHYWEVTMEGKGTWAVGVARKSVRRKGDVECRTEEGIWAFEKRGNGYRASNLPKKSFLPLSGKLRRIRVSLNYDEGRVSFHDLDKGSHLYTFSGASFSGETLLPFFEVDDSLTISS</sequence>
<dbReference type="Pfam" id="PF13765">
    <property type="entry name" value="PRY"/>
    <property type="match status" value="1"/>
</dbReference>
<dbReference type="SMART" id="SM00184">
    <property type="entry name" value="RING"/>
    <property type="match status" value="1"/>
</dbReference>
<dbReference type="SUPFAM" id="SSF49899">
    <property type="entry name" value="Concanavalin A-like lectins/glucanases"/>
    <property type="match status" value="1"/>
</dbReference>
<dbReference type="InterPro" id="IPR001870">
    <property type="entry name" value="B30.2/SPRY"/>
</dbReference>
<evidence type="ECO:0000259" key="18">
    <source>
        <dbReference type="PROSITE" id="PS50089"/>
    </source>
</evidence>
<evidence type="ECO:0000256" key="4">
    <source>
        <dbReference type="ARBA" id="ARBA00008518"/>
    </source>
</evidence>
<dbReference type="PROSITE" id="PS00518">
    <property type="entry name" value="ZF_RING_1"/>
    <property type="match status" value="1"/>
</dbReference>
<dbReference type="Pfam" id="PF00622">
    <property type="entry name" value="SPRY"/>
    <property type="match status" value="1"/>
</dbReference>
<evidence type="ECO:0000256" key="15">
    <source>
        <dbReference type="ARBA" id="ARBA00034460"/>
    </source>
</evidence>
<dbReference type="InParanoid" id="A0A6J0SBH2"/>
<evidence type="ECO:0000313" key="21">
    <source>
        <dbReference type="Proteomes" id="UP001652642"/>
    </source>
</evidence>
<dbReference type="InterPro" id="IPR003877">
    <property type="entry name" value="SPRY_dom"/>
</dbReference>
<dbReference type="InterPro" id="IPR017907">
    <property type="entry name" value="Znf_RING_CS"/>
</dbReference>
<dbReference type="PANTHER" id="PTHR24103">
    <property type="entry name" value="E3 UBIQUITIN-PROTEIN LIGASE TRIM"/>
    <property type="match status" value="1"/>
</dbReference>
<dbReference type="SMART" id="SM00449">
    <property type="entry name" value="SPRY"/>
    <property type="match status" value="1"/>
</dbReference>
<evidence type="ECO:0000256" key="13">
    <source>
        <dbReference type="ARBA" id="ARBA00022833"/>
    </source>
</evidence>
<dbReference type="PROSITE" id="PS50089">
    <property type="entry name" value="ZF_RING_2"/>
    <property type="match status" value="1"/>
</dbReference>
<dbReference type="Gene3D" id="2.60.120.920">
    <property type="match status" value="1"/>
</dbReference>
<keyword evidence="21" id="KW-1185">Reference proteome</keyword>
<keyword evidence="12" id="KW-0833">Ubl conjugation pathway</keyword>
<evidence type="ECO:0000256" key="5">
    <source>
        <dbReference type="ARBA" id="ARBA00009651"/>
    </source>
</evidence>
<dbReference type="CDD" id="cd19762">
    <property type="entry name" value="Bbox2_TRIM7-like"/>
    <property type="match status" value="1"/>
</dbReference>
<evidence type="ECO:0000259" key="19">
    <source>
        <dbReference type="PROSITE" id="PS50119"/>
    </source>
</evidence>
<dbReference type="GO" id="GO:0008270">
    <property type="term" value="F:zinc ion binding"/>
    <property type="evidence" value="ECO:0007669"/>
    <property type="project" value="UniProtKB-KW"/>
</dbReference>
<dbReference type="PROSITE" id="PS50119">
    <property type="entry name" value="ZF_BBOX"/>
    <property type="match status" value="1"/>
</dbReference>
<feature type="domain" description="B box-type" evidence="19">
    <location>
        <begin position="87"/>
        <end position="128"/>
    </location>
</feature>
<dbReference type="SMART" id="SM00336">
    <property type="entry name" value="BBOX"/>
    <property type="match status" value="1"/>
</dbReference>
<comment type="similarity">
    <text evidence="5">Belongs to the ohanin/vespryn family.</text>
</comment>
<evidence type="ECO:0000256" key="16">
    <source>
        <dbReference type="PROSITE-ProRule" id="PRU00024"/>
    </source>
</evidence>
<evidence type="ECO:0000313" key="22">
    <source>
        <dbReference type="RefSeq" id="XP_020633741.2"/>
    </source>
</evidence>
<dbReference type="GeneID" id="110070411"/>
<dbReference type="InterPro" id="IPR006574">
    <property type="entry name" value="PRY"/>
</dbReference>
<gene>
    <name evidence="22" type="primary">LOC110070411</name>
</gene>
<dbReference type="Proteomes" id="UP001652642">
    <property type="component" value="Chromosome 2"/>
</dbReference>
<dbReference type="OrthoDB" id="9049620at2759"/>
<dbReference type="GO" id="GO:0005737">
    <property type="term" value="C:cytoplasm"/>
    <property type="evidence" value="ECO:0007669"/>
    <property type="project" value="UniProtKB-SubCell"/>
</dbReference>
<evidence type="ECO:0000256" key="3">
    <source>
        <dbReference type="ARBA" id="ARBA00004906"/>
    </source>
</evidence>
<evidence type="ECO:0000256" key="12">
    <source>
        <dbReference type="ARBA" id="ARBA00022786"/>
    </source>
</evidence>
<dbReference type="EC" id="2.3.2.27" evidence="6"/>
<dbReference type="InterPro" id="IPR020457">
    <property type="entry name" value="Znf_B-box_chordata"/>
</dbReference>
<evidence type="ECO:0000256" key="8">
    <source>
        <dbReference type="ARBA" id="ARBA00022679"/>
    </source>
</evidence>
<dbReference type="Pfam" id="PF15227">
    <property type="entry name" value="zf-C3HC4_4"/>
    <property type="match status" value="1"/>
</dbReference>
<dbReference type="PRINTS" id="PR01406">
    <property type="entry name" value="BBOXZNFINGER"/>
</dbReference>
<dbReference type="KEGG" id="pvt:110070411"/>
<organism evidence="21 22">
    <name type="scientific">Pogona vitticeps</name>
    <name type="common">central bearded dragon</name>
    <dbReference type="NCBI Taxonomy" id="103695"/>
    <lineage>
        <taxon>Eukaryota</taxon>
        <taxon>Metazoa</taxon>
        <taxon>Chordata</taxon>
        <taxon>Craniata</taxon>
        <taxon>Vertebrata</taxon>
        <taxon>Euteleostomi</taxon>
        <taxon>Lepidosauria</taxon>
        <taxon>Squamata</taxon>
        <taxon>Bifurcata</taxon>
        <taxon>Unidentata</taxon>
        <taxon>Episquamata</taxon>
        <taxon>Toxicofera</taxon>
        <taxon>Iguania</taxon>
        <taxon>Acrodonta</taxon>
        <taxon>Agamidae</taxon>
        <taxon>Amphibolurinae</taxon>
        <taxon>Pogona</taxon>
    </lineage>
</organism>
<comment type="function">
    <text evidence="15">Neurotoxin that produces dose-dependent hypolocomotion and hyperalgesia in mice. May directly act on the central nervous system, as it is 6500-fold more potent when administered intracerebroventricularly than intraperitoneal.</text>
</comment>
<evidence type="ECO:0000256" key="11">
    <source>
        <dbReference type="ARBA" id="ARBA00022771"/>
    </source>
</evidence>
<dbReference type="PRINTS" id="PR01407">
    <property type="entry name" value="BUTYPHLNCDUF"/>
</dbReference>
<evidence type="ECO:0000256" key="7">
    <source>
        <dbReference type="ARBA" id="ARBA00022490"/>
    </source>
</evidence>
<evidence type="ECO:0000256" key="9">
    <source>
        <dbReference type="ARBA" id="ARBA00022699"/>
    </source>
</evidence>
<keyword evidence="9" id="KW-0800">Toxin</keyword>
<comment type="subcellular location">
    <subcellularLocation>
        <location evidence="2">Cytoplasm</location>
    </subcellularLocation>
</comment>
<dbReference type="InterPro" id="IPR013083">
    <property type="entry name" value="Znf_RING/FYVE/PHD"/>
</dbReference>
<feature type="domain" description="RING-type" evidence="18">
    <location>
        <begin position="18"/>
        <end position="61"/>
    </location>
</feature>
<dbReference type="SUPFAM" id="SSF57845">
    <property type="entry name" value="B-box zinc-binding domain"/>
    <property type="match status" value="1"/>
</dbReference>
<dbReference type="InterPro" id="IPR050143">
    <property type="entry name" value="TRIM/RBCC"/>
</dbReference>
<feature type="coiled-coil region" evidence="17">
    <location>
        <begin position="143"/>
        <end position="235"/>
    </location>
</feature>
<evidence type="ECO:0000256" key="14">
    <source>
        <dbReference type="ARBA" id="ARBA00023054"/>
    </source>
</evidence>
<dbReference type="AlphaFoldDB" id="A0A6J0SBH2"/>
<accession>A0A6J0SBH2</accession>
<dbReference type="InterPro" id="IPR013320">
    <property type="entry name" value="ConA-like_dom_sf"/>
</dbReference>
<reference evidence="21" key="1">
    <citation type="submission" date="2025-05" db="UniProtKB">
        <authorList>
            <consortium name="RefSeq"/>
        </authorList>
    </citation>
    <scope>NUCLEOTIDE SEQUENCE [LARGE SCALE GENOMIC DNA]</scope>
</reference>
<dbReference type="PROSITE" id="PS50188">
    <property type="entry name" value="B302_SPRY"/>
    <property type="match status" value="1"/>
</dbReference>
<dbReference type="Gene3D" id="3.30.40.10">
    <property type="entry name" value="Zinc/RING finger domain, C3HC4 (zinc finger)"/>
    <property type="match status" value="1"/>
</dbReference>
<protein>
    <recommendedName>
        <fullName evidence="6">RING-type E3 ubiquitin transferase</fullName>
        <ecNumber evidence="6">2.3.2.27</ecNumber>
    </recommendedName>
</protein>
<evidence type="ECO:0000256" key="6">
    <source>
        <dbReference type="ARBA" id="ARBA00012483"/>
    </source>
</evidence>
<keyword evidence="7" id="KW-0963">Cytoplasm</keyword>
<evidence type="ECO:0000256" key="1">
    <source>
        <dbReference type="ARBA" id="ARBA00000900"/>
    </source>
</evidence>
<keyword evidence="8" id="KW-0808">Transferase</keyword>
<dbReference type="RefSeq" id="XP_020633741.2">
    <property type="nucleotide sequence ID" value="XM_020778082.2"/>
</dbReference>
<keyword evidence="11 16" id="KW-0863">Zinc-finger</keyword>
<dbReference type="InterPro" id="IPR000315">
    <property type="entry name" value="Znf_B-box"/>
</dbReference>
<dbReference type="Pfam" id="PF00643">
    <property type="entry name" value="zf-B_box"/>
    <property type="match status" value="1"/>
</dbReference>
<evidence type="ECO:0000259" key="20">
    <source>
        <dbReference type="PROSITE" id="PS50188"/>
    </source>
</evidence>
<feature type="domain" description="B30.2/SPRY" evidence="20">
    <location>
        <begin position="286"/>
        <end position="473"/>
    </location>
</feature>
<proteinExistence type="inferred from homology"/>
<comment type="similarity">
    <text evidence="4">Belongs to the TRIM/RBCC family.</text>
</comment>
<comment type="pathway">
    <text evidence="3">Protein modification; protein ubiquitination.</text>
</comment>
<dbReference type="Gene3D" id="3.30.160.60">
    <property type="entry name" value="Classic Zinc Finger"/>
    <property type="match status" value="1"/>
</dbReference>
<keyword evidence="14 17" id="KW-0175">Coiled coil</keyword>
<comment type="catalytic activity">
    <reaction evidence="1">
        <text>S-ubiquitinyl-[E2 ubiquitin-conjugating enzyme]-L-cysteine + [acceptor protein]-L-lysine = [E2 ubiquitin-conjugating enzyme]-L-cysteine + N(6)-ubiquitinyl-[acceptor protein]-L-lysine.</text>
        <dbReference type="EC" id="2.3.2.27"/>
    </reaction>
</comment>
<dbReference type="InterPro" id="IPR043136">
    <property type="entry name" value="B30.2/SPRY_sf"/>
</dbReference>
<dbReference type="GO" id="GO:0061630">
    <property type="term" value="F:ubiquitin protein ligase activity"/>
    <property type="evidence" value="ECO:0007669"/>
    <property type="project" value="UniProtKB-EC"/>
</dbReference>
<keyword evidence="13" id="KW-0862">Zinc</keyword>
<name>A0A6J0SBH2_9SAUR</name>
<dbReference type="InterPro" id="IPR003879">
    <property type="entry name" value="Butyrophylin_SPRY"/>
</dbReference>